<dbReference type="AlphaFoldDB" id="A0A840UT33"/>
<dbReference type="InterPro" id="IPR019099">
    <property type="entry name" value="Uncharacterised_PGPGW_TM"/>
</dbReference>
<keyword evidence="1" id="KW-0472">Membrane</keyword>
<keyword evidence="1" id="KW-1133">Transmembrane helix</keyword>
<comment type="caution">
    <text evidence="2">The sequence shown here is derived from an EMBL/GenBank/DDBJ whole genome shotgun (WGS) entry which is preliminary data.</text>
</comment>
<reference evidence="2 3" key="1">
    <citation type="submission" date="2020-08" db="EMBL/GenBank/DDBJ databases">
        <title>Genomic Encyclopedia of Type Strains, Phase IV (KMG-IV): sequencing the most valuable type-strain genomes for metagenomic binning, comparative biology and taxonomic classification.</title>
        <authorList>
            <person name="Goeker M."/>
        </authorList>
    </citation>
    <scope>NUCLEOTIDE SEQUENCE [LARGE SCALE GENOMIC DNA]</scope>
    <source>
        <strain evidence="2 3">DSM 28570</strain>
    </source>
</reference>
<organism evidence="2 3">
    <name type="scientific">Desulfoprunum benzoelyticum</name>
    <dbReference type="NCBI Taxonomy" id="1506996"/>
    <lineage>
        <taxon>Bacteria</taxon>
        <taxon>Pseudomonadati</taxon>
        <taxon>Thermodesulfobacteriota</taxon>
        <taxon>Desulfobulbia</taxon>
        <taxon>Desulfobulbales</taxon>
        <taxon>Desulfobulbaceae</taxon>
        <taxon>Desulfoprunum</taxon>
    </lineage>
</organism>
<sequence>MFGLEWDTFETTLRWLGITSLLTFFISLALIPWLISRLPVDYFVRPHPFRHPFSAGSGLFFPLWFVLRNIAGVVVLLAGIAMLFLPGQGILTIILGIALMSFPGKYRLLFALTTKASVQHSLDWIRTKTGHPKFIWRSDVQR</sequence>
<accession>A0A840UT33</accession>
<dbReference type="EMBL" id="JACHEO010000015">
    <property type="protein sequence ID" value="MBB5348825.1"/>
    <property type="molecule type" value="Genomic_DNA"/>
</dbReference>
<dbReference type="Pfam" id="PF09656">
    <property type="entry name" value="PGPGW"/>
    <property type="match status" value="1"/>
</dbReference>
<keyword evidence="1" id="KW-0812">Transmembrane</keyword>
<evidence type="ECO:0000256" key="1">
    <source>
        <dbReference type="SAM" id="Phobius"/>
    </source>
</evidence>
<evidence type="ECO:0008006" key="4">
    <source>
        <dbReference type="Google" id="ProtNLM"/>
    </source>
</evidence>
<feature type="transmembrane region" description="Helical" evidence="1">
    <location>
        <begin position="73"/>
        <end position="99"/>
    </location>
</feature>
<protein>
    <recommendedName>
        <fullName evidence="4">Transmembrane protein (PGPGW)</fullName>
    </recommendedName>
</protein>
<dbReference type="Proteomes" id="UP000539642">
    <property type="component" value="Unassembled WGS sequence"/>
</dbReference>
<proteinExistence type="predicted"/>
<name>A0A840UT33_9BACT</name>
<feature type="transmembrane region" description="Helical" evidence="1">
    <location>
        <begin position="12"/>
        <end position="36"/>
    </location>
</feature>
<dbReference type="RefSeq" id="WP_183351646.1">
    <property type="nucleotide sequence ID" value="NZ_JACHEO010000015.1"/>
</dbReference>
<feature type="transmembrane region" description="Helical" evidence="1">
    <location>
        <begin position="48"/>
        <end position="67"/>
    </location>
</feature>
<evidence type="ECO:0000313" key="2">
    <source>
        <dbReference type="EMBL" id="MBB5348825.1"/>
    </source>
</evidence>
<evidence type="ECO:0000313" key="3">
    <source>
        <dbReference type="Proteomes" id="UP000539642"/>
    </source>
</evidence>
<keyword evidence="3" id="KW-1185">Reference proteome</keyword>
<gene>
    <name evidence="2" type="ORF">HNQ81_002565</name>
</gene>